<feature type="domain" description="DUF5745" evidence="3">
    <location>
        <begin position="56"/>
        <end position="115"/>
    </location>
</feature>
<keyword evidence="4" id="KW-1185">Reference proteome</keyword>
<feature type="compositionally biased region" description="Low complexity" evidence="2">
    <location>
        <begin position="297"/>
        <end position="309"/>
    </location>
</feature>
<dbReference type="InterPro" id="IPR044039">
    <property type="entry name" value="DUF5745"/>
</dbReference>
<dbReference type="PANTHER" id="PTHR22545:SF0">
    <property type="entry name" value="CENTROSOMAL PROTEIN OF 95 KDA"/>
    <property type="match status" value="1"/>
</dbReference>
<feature type="compositionally biased region" description="Polar residues" evidence="2">
    <location>
        <begin position="210"/>
        <end position="220"/>
    </location>
</feature>
<keyword evidence="1" id="KW-0175">Coiled coil</keyword>
<reference evidence="5" key="1">
    <citation type="submission" date="2025-08" db="UniProtKB">
        <authorList>
            <consortium name="RefSeq"/>
        </authorList>
    </citation>
    <scope>IDENTIFICATION</scope>
    <source>
        <tissue evidence="5">Testes</tissue>
    </source>
</reference>
<evidence type="ECO:0000259" key="3">
    <source>
        <dbReference type="Pfam" id="PF19016"/>
    </source>
</evidence>
<organism evidence="4 5">
    <name type="scientific">Saccoglossus kowalevskii</name>
    <name type="common">Acorn worm</name>
    <dbReference type="NCBI Taxonomy" id="10224"/>
    <lineage>
        <taxon>Eukaryota</taxon>
        <taxon>Metazoa</taxon>
        <taxon>Hemichordata</taxon>
        <taxon>Enteropneusta</taxon>
        <taxon>Harrimaniidae</taxon>
        <taxon>Saccoglossus</taxon>
    </lineage>
</organism>
<feature type="compositionally biased region" description="Basic and acidic residues" evidence="2">
    <location>
        <begin position="432"/>
        <end position="475"/>
    </location>
</feature>
<feature type="region of interest" description="Disordered" evidence="2">
    <location>
        <begin position="199"/>
        <end position="236"/>
    </location>
</feature>
<evidence type="ECO:0000313" key="4">
    <source>
        <dbReference type="Proteomes" id="UP000694865"/>
    </source>
</evidence>
<feature type="compositionally biased region" description="Low complexity" evidence="2">
    <location>
        <begin position="268"/>
        <end position="281"/>
    </location>
</feature>
<gene>
    <name evidence="5" type="primary">LOC100372020</name>
</gene>
<dbReference type="Proteomes" id="UP000694865">
    <property type="component" value="Unplaced"/>
</dbReference>
<dbReference type="GeneID" id="100372020"/>
<proteinExistence type="predicted"/>
<evidence type="ECO:0000256" key="1">
    <source>
        <dbReference type="SAM" id="Coils"/>
    </source>
</evidence>
<dbReference type="RefSeq" id="XP_006816335.1">
    <property type="nucleotide sequence ID" value="XM_006816272.1"/>
</dbReference>
<feature type="region of interest" description="Disordered" evidence="2">
    <location>
        <begin position="616"/>
        <end position="677"/>
    </location>
</feature>
<feature type="compositionally biased region" description="Basic and acidic residues" evidence="2">
    <location>
        <begin position="484"/>
        <end position="497"/>
    </location>
</feature>
<accession>A0ABM0M8J4</accession>
<feature type="region of interest" description="Disordered" evidence="2">
    <location>
        <begin position="357"/>
        <end position="497"/>
    </location>
</feature>
<feature type="region of interest" description="Disordered" evidence="2">
    <location>
        <begin position="262"/>
        <end position="312"/>
    </location>
</feature>
<evidence type="ECO:0000256" key="2">
    <source>
        <dbReference type="SAM" id="MobiDB-lite"/>
    </source>
</evidence>
<dbReference type="PANTHER" id="PTHR22545">
    <property type="entry name" value="CENTROSOMAL PROTEIN OF 95 KDA"/>
    <property type="match status" value="1"/>
</dbReference>
<protein>
    <submittedName>
        <fullName evidence="5">Centrosomal protein of 95 kDa-like</fullName>
    </submittedName>
</protein>
<evidence type="ECO:0000313" key="5">
    <source>
        <dbReference type="RefSeq" id="XP_006816335.1"/>
    </source>
</evidence>
<dbReference type="Pfam" id="PF19016">
    <property type="entry name" value="DUF5745"/>
    <property type="match status" value="1"/>
</dbReference>
<name>A0ABM0M8J4_SACKO</name>
<dbReference type="InterPro" id="IPR026619">
    <property type="entry name" value="CEP95"/>
</dbReference>
<sequence length="938" mass="107698">MDPNLSRGLNEQEERGFVDLANELLAKFHLTVITSLSEFIPANFIVLYEGILGDSLPGLIQNPITREDEIHNTQKVIDSLSIDVLRTDLSHITADSIVDGDFLALSNLIEIFAGLLEYVMEAISSEGSTSGDVDGMSDDLDGLTSGAISTISDVLKEELGPTYNYDYARNTNETTKDRPADGIQKPADSTADLIRLGDTLESHPSPAKSRVTTEWSSNNGGILKSTLPEEPKPTATVAETTQDLIRDSEEWVRKLQDHREKWGSYSPSKSSTVTEYSTTSSPLMHRKGRTPYSPARSCTTVTSDSVSSSPLTDRNTRYNFASTSRQSPITKTILPSVVASPAKSVTFSDAPPATVDISESVASSRTPGARRRIDTNFDQARTRKTAWSEQADDEPMPAEPLFPTSTTSPEKQWPEGTGARPKQLNETTTPRSSDDRLSRQQKDKPEGRPVVSAEKDLSIYSRRVEDATNLRQRKETQRKRERQRSKPRDIELDVSHHSDSEIDYGQVWNMLKQHREMRPDPDPVIVENEDYMDVRPKYGRSPPRRLQQTNFESALDADAKGPMANIRKQLRKEDKRKQLRTEAMKHLYESHLQDVKYAQKKTLSEKKKKSTNMDNIYKSVHRGGPKASKYRPESKYKASVVKSKVRSKPVSAPTTPVSKRRRKTLKVGSPGQGIKPKGRLTVQEDDLLPTMLQEFPFLHVSPQTAHDMWRKQMRQIEQLAKAEEHHKKKTKTQLQLEEAGKRQEILMNIMRKELAHNQRMRDIRDRATQQQLVKTRVRENRQATARARRYYEDFQLRMRSKMLKRRTKEEQIFKKVFEDGLDIQKNRIKELRKYAREKREALARRQQDEIDSLENYYHDQFGMLSETISKERYELQVRDKAQSNVMEQMKKELRHKMEKEITDLQENMNRDEDAAYFRQLEADRMRQDLQFATYKTAY</sequence>
<feature type="coiled-coil region" evidence="1">
    <location>
        <begin position="887"/>
        <end position="914"/>
    </location>
</feature>